<dbReference type="AlphaFoldDB" id="X0WBN2"/>
<evidence type="ECO:0000313" key="2">
    <source>
        <dbReference type="EMBL" id="GAG20622.1"/>
    </source>
</evidence>
<protein>
    <submittedName>
        <fullName evidence="2">Uncharacterized protein</fullName>
    </submittedName>
</protein>
<proteinExistence type="predicted"/>
<dbReference type="EMBL" id="BARS01039584">
    <property type="protein sequence ID" value="GAG20622.1"/>
    <property type="molecule type" value="Genomic_DNA"/>
</dbReference>
<sequence length="168" mass="16883">MTVISDKLNEFSKLGDEELWQMAQALAAQGIPAPEGIGQGATPAQVTAQPTPTQATGVPGLAPGGPMGQQLAQPQANTPLPPGLTGNVPGLPPVPPPPLPSKEPIDLGRLGAALATYKPGAGIPPPPRAVGGMGAIGRHTPAQALIPLLYPQPGQPITQVPGLGELLR</sequence>
<feature type="compositionally biased region" description="Low complexity" evidence="1">
    <location>
        <begin position="40"/>
        <end position="60"/>
    </location>
</feature>
<feature type="region of interest" description="Disordered" evidence="1">
    <location>
        <begin position="33"/>
        <end position="106"/>
    </location>
</feature>
<comment type="caution">
    <text evidence="2">The sequence shown here is derived from an EMBL/GenBank/DDBJ whole genome shotgun (WGS) entry which is preliminary data.</text>
</comment>
<reference evidence="2" key="1">
    <citation type="journal article" date="2014" name="Front. Microbiol.">
        <title>High frequency of phylogenetically diverse reductive dehalogenase-homologous genes in deep subseafloor sedimentary metagenomes.</title>
        <authorList>
            <person name="Kawai M."/>
            <person name="Futagami T."/>
            <person name="Toyoda A."/>
            <person name="Takaki Y."/>
            <person name="Nishi S."/>
            <person name="Hori S."/>
            <person name="Arai W."/>
            <person name="Tsubouchi T."/>
            <person name="Morono Y."/>
            <person name="Uchiyama I."/>
            <person name="Ito T."/>
            <person name="Fujiyama A."/>
            <person name="Inagaki F."/>
            <person name="Takami H."/>
        </authorList>
    </citation>
    <scope>NUCLEOTIDE SEQUENCE</scope>
    <source>
        <strain evidence="2">Expedition CK06-06</strain>
    </source>
</reference>
<feature type="compositionally biased region" description="Pro residues" evidence="1">
    <location>
        <begin position="90"/>
        <end position="101"/>
    </location>
</feature>
<accession>X0WBN2</accession>
<organism evidence="2">
    <name type="scientific">marine sediment metagenome</name>
    <dbReference type="NCBI Taxonomy" id="412755"/>
    <lineage>
        <taxon>unclassified sequences</taxon>
        <taxon>metagenomes</taxon>
        <taxon>ecological metagenomes</taxon>
    </lineage>
</organism>
<evidence type="ECO:0000256" key="1">
    <source>
        <dbReference type="SAM" id="MobiDB-lite"/>
    </source>
</evidence>
<feature type="non-terminal residue" evidence="2">
    <location>
        <position position="168"/>
    </location>
</feature>
<gene>
    <name evidence="2" type="ORF">S01H1_60442</name>
</gene>
<name>X0WBN2_9ZZZZ</name>